<keyword evidence="6" id="KW-0832">Ubl conjugation</keyword>
<dbReference type="GO" id="GO:0036505">
    <property type="term" value="F:prosaposin receptor activity"/>
    <property type="evidence" value="ECO:0007669"/>
    <property type="project" value="TreeGrafter"/>
</dbReference>
<dbReference type="InterPro" id="IPR017452">
    <property type="entry name" value="GPCR_Rhodpsn_7TM"/>
</dbReference>
<dbReference type="OMA" id="HHNKRIK"/>
<keyword evidence="9 16" id="KW-0472">Membrane</keyword>
<keyword evidence="5 17" id="KW-0732">Signal</keyword>
<evidence type="ECO:0000259" key="18">
    <source>
        <dbReference type="PROSITE" id="PS50262"/>
    </source>
</evidence>
<keyword evidence="14" id="KW-0966">Cell projection</keyword>
<evidence type="ECO:0000256" key="2">
    <source>
        <dbReference type="ARBA" id="ARBA00004651"/>
    </source>
</evidence>
<name>A0A671Z222_SPAAU</name>
<dbReference type="GO" id="GO:0042995">
    <property type="term" value="C:cell projection"/>
    <property type="evidence" value="ECO:0007669"/>
    <property type="project" value="UniProtKB-SubCell"/>
</dbReference>
<feature type="transmembrane region" description="Helical" evidence="16">
    <location>
        <begin position="498"/>
        <end position="524"/>
    </location>
</feature>
<evidence type="ECO:0000256" key="10">
    <source>
        <dbReference type="ARBA" id="ARBA00023157"/>
    </source>
</evidence>
<feature type="compositionally biased region" description="Basic and acidic residues" evidence="15">
    <location>
        <begin position="161"/>
        <end position="175"/>
    </location>
</feature>
<keyword evidence="13" id="KW-0807">Transducer</keyword>
<keyword evidence="20" id="KW-1185">Reference proteome</keyword>
<dbReference type="PANTHER" id="PTHR46216">
    <property type="entry name" value="PROSAPOSIN RECEPTOR GPR37 FAMILY MEMBER"/>
    <property type="match status" value="1"/>
</dbReference>
<evidence type="ECO:0000256" key="9">
    <source>
        <dbReference type="ARBA" id="ARBA00023136"/>
    </source>
</evidence>
<evidence type="ECO:0000256" key="5">
    <source>
        <dbReference type="ARBA" id="ARBA00022729"/>
    </source>
</evidence>
<dbReference type="FunCoup" id="A0A671Z222">
    <property type="interactions" value="103"/>
</dbReference>
<feature type="transmembrane region" description="Helical" evidence="16">
    <location>
        <begin position="536"/>
        <end position="556"/>
    </location>
</feature>
<sequence length="617" mass="67790">MQILPPRTLFVLLAHAHVLLSLRSNGEVRTIEDGDTGAHSARTFHGSSLHPNKARDRALSPGYATGASSAERAIVRGSLNSTHPWKRVAAEETWRVGHGKRDFGRTVTPVEDPSAASHWGPTRHHNKRIKLNGTGTPAGGHYNAAKPSSMGRGDGGGVPEEGDRHKRGTKDEQKKAWKRGRSRLNKSPAAPAQPHASPPWEPIPKPAALTSTDMPFDLFTRRPEFFTFREDNPWDATPITPPSSQDFGDEIKNPFYPVTSETYGAYAITCVSGVIFLVGIAGNIAILCIVCQNYYMKSISNSLLANLAVWDFVLIFFCLPMVVFHELTKSWLLGEFTCKVVPYVEVASLGVTTFTLCALCIDRFRAATNVQMYYEMIENCTSTTAKLAVIWIGALLLALPELLIRQLVTEDTGIPDEPPVERCIIRISTSLPDMLYVLGLTYEGARLWWCFGCYFCLPTLFTIGCSLVTARKIRRAEQASVRSNKKQIRLESQMNCTVVALAIVYGACVVPENICNIVSAYMAAGVPEHTMSVLHLLSQLLLFCRAAVTPALLLLLCRPLGRAFLDCCCCCCCCNHAPSSATASDDNEHECTTELELSPFSTIRRELSNYTPAGSNC</sequence>
<feature type="signal peptide" evidence="17">
    <location>
        <begin position="1"/>
        <end position="21"/>
    </location>
</feature>
<evidence type="ECO:0000256" key="12">
    <source>
        <dbReference type="ARBA" id="ARBA00023180"/>
    </source>
</evidence>
<dbReference type="GO" id="GO:0005886">
    <property type="term" value="C:plasma membrane"/>
    <property type="evidence" value="ECO:0007669"/>
    <property type="project" value="UniProtKB-SubCell"/>
</dbReference>
<evidence type="ECO:0000256" key="11">
    <source>
        <dbReference type="ARBA" id="ARBA00023170"/>
    </source>
</evidence>
<comment type="subcellular location">
    <subcellularLocation>
        <location evidence="2">Cell membrane</location>
        <topology evidence="2">Multi-pass membrane protein</topology>
    </subcellularLocation>
    <subcellularLocation>
        <location evidence="1">Cell projection</location>
    </subcellularLocation>
</comment>
<dbReference type="GO" id="GO:0007193">
    <property type="term" value="P:adenylate cyclase-inhibiting G protein-coupled receptor signaling pathway"/>
    <property type="evidence" value="ECO:0007669"/>
    <property type="project" value="TreeGrafter"/>
</dbReference>
<dbReference type="PRINTS" id="PR00237">
    <property type="entry name" value="GPCRRHODOPSN"/>
</dbReference>
<keyword evidence="11" id="KW-0675">Receptor</keyword>
<evidence type="ECO:0000256" key="8">
    <source>
        <dbReference type="ARBA" id="ARBA00023040"/>
    </source>
</evidence>
<evidence type="ECO:0000256" key="1">
    <source>
        <dbReference type="ARBA" id="ARBA00004316"/>
    </source>
</evidence>
<evidence type="ECO:0000313" key="20">
    <source>
        <dbReference type="Proteomes" id="UP000472265"/>
    </source>
</evidence>
<feature type="compositionally biased region" description="Pro residues" evidence="15">
    <location>
        <begin position="196"/>
        <end position="205"/>
    </location>
</feature>
<dbReference type="InterPro" id="IPR003909">
    <property type="entry name" value="GPR37_orph"/>
</dbReference>
<gene>
    <name evidence="19" type="primary">GPR37</name>
    <name evidence="19" type="synonym">gpr37b</name>
</gene>
<feature type="transmembrane region" description="Helical" evidence="16">
    <location>
        <begin position="343"/>
        <end position="364"/>
    </location>
</feature>
<feature type="compositionally biased region" description="Basic residues" evidence="15">
    <location>
        <begin position="121"/>
        <end position="130"/>
    </location>
</feature>
<evidence type="ECO:0000256" key="4">
    <source>
        <dbReference type="ARBA" id="ARBA00022692"/>
    </source>
</evidence>
<feature type="transmembrane region" description="Helical" evidence="16">
    <location>
        <begin position="446"/>
        <end position="470"/>
    </location>
</feature>
<evidence type="ECO:0000313" key="19">
    <source>
        <dbReference type="Ensembl" id="ENSSAUP00010069191.1"/>
    </source>
</evidence>
<feature type="chain" id="PRO_5025683176" evidence="17">
    <location>
        <begin position="22"/>
        <end position="617"/>
    </location>
</feature>
<evidence type="ECO:0000256" key="3">
    <source>
        <dbReference type="ARBA" id="ARBA00022475"/>
    </source>
</evidence>
<organism evidence="19 20">
    <name type="scientific">Sparus aurata</name>
    <name type="common">Gilthead sea bream</name>
    <dbReference type="NCBI Taxonomy" id="8175"/>
    <lineage>
        <taxon>Eukaryota</taxon>
        <taxon>Metazoa</taxon>
        <taxon>Chordata</taxon>
        <taxon>Craniata</taxon>
        <taxon>Vertebrata</taxon>
        <taxon>Euteleostomi</taxon>
        <taxon>Actinopterygii</taxon>
        <taxon>Neopterygii</taxon>
        <taxon>Teleostei</taxon>
        <taxon>Neoteleostei</taxon>
        <taxon>Acanthomorphata</taxon>
        <taxon>Eupercaria</taxon>
        <taxon>Spariformes</taxon>
        <taxon>Sparidae</taxon>
        <taxon>Sparus</taxon>
    </lineage>
</organism>
<reference evidence="19" key="3">
    <citation type="submission" date="2025-09" db="UniProtKB">
        <authorList>
            <consortium name="Ensembl"/>
        </authorList>
    </citation>
    <scope>IDENTIFICATION</scope>
</reference>
<dbReference type="OrthoDB" id="9939725at2759"/>
<dbReference type="Pfam" id="PF00001">
    <property type="entry name" value="7tm_1"/>
    <property type="match status" value="1"/>
</dbReference>
<keyword evidence="8" id="KW-0297">G-protein coupled receptor</keyword>
<dbReference type="PANTHER" id="PTHR46216:SF3">
    <property type="entry name" value="PROSAPOSIN RECEPTOR GPR37"/>
    <property type="match status" value="1"/>
</dbReference>
<dbReference type="Ensembl" id="ENSSAUT00010072416.1">
    <property type="protein sequence ID" value="ENSSAUP00010069191.1"/>
    <property type="gene ID" value="ENSSAUG00010027419.1"/>
</dbReference>
<keyword evidence="4 16" id="KW-0812">Transmembrane</keyword>
<keyword evidence="10" id="KW-1015">Disulfide bond</keyword>
<keyword evidence="3" id="KW-1003">Cell membrane</keyword>
<reference evidence="19" key="2">
    <citation type="submission" date="2025-08" db="UniProtKB">
        <authorList>
            <consortium name="Ensembl"/>
        </authorList>
    </citation>
    <scope>IDENTIFICATION</scope>
</reference>
<dbReference type="GO" id="GO:0008528">
    <property type="term" value="F:G protein-coupled peptide receptor activity"/>
    <property type="evidence" value="ECO:0007669"/>
    <property type="project" value="TreeGrafter"/>
</dbReference>
<evidence type="ECO:0000256" key="16">
    <source>
        <dbReference type="SAM" id="Phobius"/>
    </source>
</evidence>
<proteinExistence type="predicted"/>
<dbReference type="InParanoid" id="A0A671Z222"/>
<feature type="region of interest" description="Disordered" evidence="15">
    <location>
        <begin position="105"/>
        <end position="207"/>
    </location>
</feature>
<feature type="transmembrane region" description="Helical" evidence="16">
    <location>
        <begin position="303"/>
        <end position="323"/>
    </location>
</feature>
<feature type="transmembrane region" description="Helical" evidence="16">
    <location>
        <begin position="385"/>
        <end position="404"/>
    </location>
</feature>
<evidence type="ECO:0000256" key="7">
    <source>
        <dbReference type="ARBA" id="ARBA00022989"/>
    </source>
</evidence>
<feature type="domain" description="G-protein coupled receptors family 1 profile" evidence="18">
    <location>
        <begin position="282"/>
        <end position="553"/>
    </location>
</feature>
<evidence type="ECO:0000256" key="6">
    <source>
        <dbReference type="ARBA" id="ARBA00022843"/>
    </source>
</evidence>
<keyword evidence="7 16" id="KW-1133">Transmembrane helix</keyword>
<dbReference type="PROSITE" id="PS50262">
    <property type="entry name" value="G_PROTEIN_RECEP_F1_2"/>
    <property type="match status" value="1"/>
</dbReference>
<dbReference type="Proteomes" id="UP000472265">
    <property type="component" value="Chromosome 14"/>
</dbReference>
<dbReference type="FunFam" id="1.20.1070.10:FF:000059">
    <property type="entry name" value="G protein-coupled receptor 37"/>
    <property type="match status" value="1"/>
</dbReference>
<dbReference type="Gene3D" id="1.20.1070.10">
    <property type="entry name" value="Rhodopsin 7-helix transmembrane proteins"/>
    <property type="match status" value="1"/>
</dbReference>
<reference evidence="19" key="1">
    <citation type="submission" date="2021-04" db="EMBL/GenBank/DDBJ databases">
        <authorList>
            <consortium name="Wellcome Sanger Institute Data Sharing"/>
        </authorList>
    </citation>
    <scope>NUCLEOTIDE SEQUENCE [LARGE SCALE GENOMIC DNA]</scope>
</reference>
<protein>
    <submittedName>
        <fullName evidence="19">G protein-coupled receptor 37b</fullName>
    </submittedName>
</protein>
<dbReference type="SUPFAM" id="SSF81321">
    <property type="entry name" value="Family A G protein-coupled receptor-like"/>
    <property type="match status" value="1"/>
</dbReference>
<feature type="transmembrane region" description="Helical" evidence="16">
    <location>
        <begin position="263"/>
        <end position="291"/>
    </location>
</feature>
<dbReference type="CDD" id="cd15127">
    <property type="entry name" value="7tmA_GPR37"/>
    <property type="match status" value="1"/>
</dbReference>
<dbReference type="AlphaFoldDB" id="A0A671Z222"/>
<dbReference type="GeneTree" id="ENSGT01150000286942"/>
<evidence type="ECO:0000256" key="15">
    <source>
        <dbReference type="SAM" id="MobiDB-lite"/>
    </source>
</evidence>
<accession>A0A671Z222</accession>
<evidence type="ECO:0000256" key="14">
    <source>
        <dbReference type="ARBA" id="ARBA00023273"/>
    </source>
</evidence>
<keyword evidence="12" id="KW-0325">Glycoprotein</keyword>
<evidence type="ECO:0000256" key="17">
    <source>
        <dbReference type="SAM" id="SignalP"/>
    </source>
</evidence>
<evidence type="ECO:0000256" key="13">
    <source>
        <dbReference type="ARBA" id="ARBA00023224"/>
    </source>
</evidence>
<dbReference type="GO" id="GO:0043410">
    <property type="term" value="P:positive regulation of MAPK cascade"/>
    <property type="evidence" value="ECO:0007669"/>
    <property type="project" value="TreeGrafter"/>
</dbReference>
<dbReference type="GO" id="GO:0043235">
    <property type="term" value="C:receptor complex"/>
    <property type="evidence" value="ECO:0007669"/>
    <property type="project" value="TreeGrafter"/>
</dbReference>
<dbReference type="PRINTS" id="PR01421">
    <property type="entry name" value="GPR37ORPHANR"/>
</dbReference>
<dbReference type="InterPro" id="IPR000276">
    <property type="entry name" value="GPCR_Rhodpsn"/>
</dbReference>